<name>A0A4Q1B4Y5_9BACT</name>
<accession>A0A4Q1B4Y5</accession>
<dbReference type="Pfam" id="PF00403">
    <property type="entry name" value="HMA"/>
    <property type="match status" value="1"/>
</dbReference>
<dbReference type="Gene3D" id="3.30.70.100">
    <property type="match status" value="1"/>
</dbReference>
<feature type="domain" description="HMA" evidence="1">
    <location>
        <begin position="4"/>
        <end position="62"/>
    </location>
</feature>
<evidence type="ECO:0000259" key="1">
    <source>
        <dbReference type="Pfam" id="PF00403"/>
    </source>
</evidence>
<protein>
    <submittedName>
        <fullName evidence="2">Heavy metal transporter</fullName>
    </submittedName>
</protein>
<reference evidence="2 3" key="1">
    <citation type="submission" date="2017-09" db="EMBL/GenBank/DDBJ databases">
        <title>Genomics of the genus Arcobacter.</title>
        <authorList>
            <person name="Perez-Cataluna A."/>
            <person name="Figueras M.J."/>
            <person name="Salas-Masso N."/>
        </authorList>
    </citation>
    <scope>NUCLEOTIDE SEQUENCE [LARGE SCALE GENOMIC DNA]</scope>
    <source>
        <strain evidence="2 3">F156-34</strain>
    </source>
</reference>
<dbReference type="RefSeq" id="WP_129060268.1">
    <property type="nucleotide sequence ID" value="NZ_NXIE01000001.1"/>
</dbReference>
<dbReference type="AlphaFoldDB" id="A0A4Q1B4Y5"/>
<dbReference type="InterPro" id="IPR036163">
    <property type="entry name" value="HMA_dom_sf"/>
</dbReference>
<dbReference type="InterPro" id="IPR006121">
    <property type="entry name" value="HMA_dom"/>
</dbReference>
<gene>
    <name evidence="2" type="ORF">CP965_01540</name>
</gene>
<organism evidence="2 3">
    <name type="scientific">Halarcobacter mediterraneus</name>
    <dbReference type="NCBI Taxonomy" id="2023153"/>
    <lineage>
        <taxon>Bacteria</taxon>
        <taxon>Pseudomonadati</taxon>
        <taxon>Campylobacterota</taxon>
        <taxon>Epsilonproteobacteria</taxon>
        <taxon>Campylobacterales</taxon>
        <taxon>Arcobacteraceae</taxon>
        <taxon>Halarcobacter</taxon>
    </lineage>
</organism>
<evidence type="ECO:0000313" key="2">
    <source>
        <dbReference type="EMBL" id="RXK14157.1"/>
    </source>
</evidence>
<comment type="caution">
    <text evidence="2">The sequence shown here is derived from an EMBL/GenBank/DDBJ whole genome shotgun (WGS) entry which is preliminary data.</text>
</comment>
<dbReference type="Proteomes" id="UP000289718">
    <property type="component" value="Unassembled WGS sequence"/>
</dbReference>
<dbReference type="GO" id="GO:0046872">
    <property type="term" value="F:metal ion binding"/>
    <property type="evidence" value="ECO:0007669"/>
    <property type="project" value="InterPro"/>
</dbReference>
<sequence>MKKTYEVHNVKCGGCANTLISSLKEDFGNVEVDLDVNPRKITLDLEESQEEKLKLKLRSLGYPLVSDELSGFDKAAATAKSFVSCAVGKFNVATSK</sequence>
<evidence type="ECO:0000313" key="3">
    <source>
        <dbReference type="Proteomes" id="UP000289718"/>
    </source>
</evidence>
<keyword evidence="3" id="KW-1185">Reference proteome</keyword>
<dbReference type="SUPFAM" id="SSF55008">
    <property type="entry name" value="HMA, heavy metal-associated domain"/>
    <property type="match status" value="1"/>
</dbReference>
<dbReference type="OrthoDB" id="677920at2"/>
<proteinExistence type="predicted"/>
<dbReference type="EMBL" id="NXIE01000001">
    <property type="protein sequence ID" value="RXK14157.1"/>
    <property type="molecule type" value="Genomic_DNA"/>
</dbReference>